<evidence type="ECO:0000313" key="4">
    <source>
        <dbReference type="Proteomes" id="UP000011554"/>
    </source>
</evidence>
<feature type="transmembrane region" description="Helical" evidence="2">
    <location>
        <begin position="392"/>
        <end position="414"/>
    </location>
</feature>
<dbReference type="NCBIfam" id="NF045517">
    <property type="entry name" value="halo_surf_dom"/>
    <property type="match status" value="2"/>
</dbReference>
<dbReference type="Proteomes" id="UP000011554">
    <property type="component" value="Unassembled WGS sequence"/>
</dbReference>
<feature type="compositionally biased region" description="Basic and acidic residues" evidence="1">
    <location>
        <begin position="367"/>
        <end position="377"/>
    </location>
</feature>
<keyword evidence="2" id="KW-0812">Transmembrane</keyword>
<sequence length="423" mass="44958">MNHLRVAVLVITLSAAILAAPVAADNVSDDSDRGGQFGFTELPYDVEPPETAEMDVVNTGGESFDFEIESRDGHFHLEADVEGNDNVTILLDTANVSADDPDAYLSAADADVRNITVHTNEVDDELPGGSYYITAMSDDSGNSGSLVVEPSVQFDFDRELEWADLKNEPTHTISGTTSIKPGNSLQIRLETSDDESFLLEDEVIVDEDGRFETTFDLTNLPKTHLLDVTAERDGLTKGTAVISIADIDADDTGNQDGNNAAESNGIVIVHGGDELELEAAPDQQITGEADLDAGQVVEVELHSEGTFFLQEETEIDEHGVFELDLDLDYVEPGTDFVVDAQSATDPEMNVSVPGTVTEPAVSDDTTVTEHEEGKISDSADEDDSLFAGSSTFGIGLLAVGTVLSVVGVSVILGVGRSGSLRNS</sequence>
<gene>
    <name evidence="3" type="ORF">C481_08056</name>
</gene>
<dbReference type="EMBL" id="AOIO01000021">
    <property type="protein sequence ID" value="ELZ02605.1"/>
    <property type="molecule type" value="Genomic_DNA"/>
</dbReference>
<evidence type="ECO:0000256" key="1">
    <source>
        <dbReference type="SAM" id="MobiDB-lite"/>
    </source>
</evidence>
<dbReference type="PATRIC" id="fig|29540.5.peg.1638"/>
<dbReference type="STRING" id="29540.C481_08056"/>
<reference evidence="3 4" key="1">
    <citation type="journal article" date="2014" name="PLoS Genet.">
        <title>Phylogenetically driven sequencing of extremely halophilic archaea reveals strategies for static and dynamic osmo-response.</title>
        <authorList>
            <person name="Becker E.A."/>
            <person name="Seitzer P.M."/>
            <person name="Tritt A."/>
            <person name="Larsen D."/>
            <person name="Krusor M."/>
            <person name="Yao A.I."/>
            <person name="Wu D."/>
            <person name="Madern D."/>
            <person name="Eisen J.A."/>
            <person name="Darling A.E."/>
            <person name="Facciotti M.T."/>
        </authorList>
    </citation>
    <scope>NUCLEOTIDE SEQUENCE [LARGE SCALE GENOMIC DNA]</scope>
    <source>
        <strain evidence="3 4">DSM 12278</strain>
    </source>
</reference>
<evidence type="ECO:0000313" key="3">
    <source>
        <dbReference type="EMBL" id="ELZ02605.1"/>
    </source>
</evidence>
<accession>M0AVN3</accession>
<protein>
    <submittedName>
        <fullName evidence="3">Uncharacterized protein</fullName>
    </submittedName>
</protein>
<keyword evidence="2" id="KW-0472">Membrane</keyword>
<comment type="caution">
    <text evidence="3">The sequence shown here is derived from an EMBL/GenBank/DDBJ whole genome shotgun (WGS) entry which is preliminary data.</text>
</comment>
<keyword evidence="2" id="KW-1133">Transmembrane helix</keyword>
<feature type="region of interest" description="Disordered" evidence="1">
    <location>
        <begin position="356"/>
        <end position="382"/>
    </location>
</feature>
<name>M0AVN3_NATA1</name>
<keyword evidence="4" id="KW-1185">Reference proteome</keyword>
<proteinExistence type="predicted"/>
<dbReference type="AlphaFoldDB" id="M0AVN3"/>
<evidence type="ECO:0000256" key="2">
    <source>
        <dbReference type="SAM" id="Phobius"/>
    </source>
</evidence>
<organism evidence="3 4">
    <name type="scientific">Natrialba asiatica (strain ATCC 700177 / DSM 12278 / JCM 9576 / FERM P-10747 / NBRC 102637 / 172P1)</name>
    <dbReference type="NCBI Taxonomy" id="29540"/>
    <lineage>
        <taxon>Archaea</taxon>
        <taxon>Methanobacteriati</taxon>
        <taxon>Methanobacteriota</taxon>
        <taxon>Stenosarchaea group</taxon>
        <taxon>Halobacteria</taxon>
        <taxon>Halobacteriales</taxon>
        <taxon>Natrialbaceae</taxon>
        <taxon>Natrialba</taxon>
    </lineage>
</organism>